<feature type="transmembrane region" description="Helical" evidence="1">
    <location>
        <begin position="14"/>
        <end position="30"/>
    </location>
</feature>
<dbReference type="AlphaFoldDB" id="A0A1F5FVG0"/>
<keyword evidence="1" id="KW-1133">Transmembrane helix</keyword>
<evidence type="ECO:0000313" key="2">
    <source>
        <dbReference type="EMBL" id="OGD83603.1"/>
    </source>
</evidence>
<evidence type="ECO:0000313" key="3">
    <source>
        <dbReference type="Proteomes" id="UP000179237"/>
    </source>
</evidence>
<organism evidence="2 3">
    <name type="scientific">Candidatus Collierbacteria bacterium RIFOXYD1_FULL_40_9</name>
    <dbReference type="NCBI Taxonomy" id="1817731"/>
    <lineage>
        <taxon>Bacteria</taxon>
        <taxon>Candidatus Collieribacteriota</taxon>
    </lineage>
</organism>
<name>A0A1F5FVG0_9BACT</name>
<keyword evidence="1" id="KW-0812">Transmembrane</keyword>
<comment type="caution">
    <text evidence="2">The sequence shown here is derived from an EMBL/GenBank/DDBJ whole genome shotgun (WGS) entry which is preliminary data.</text>
</comment>
<reference evidence="2 3" key="1">
    <citation type="journal article" date="2016" name="Nat. Commun.">
        <title>Thousands of microbial genomes shed light on interconnected biogeochemical processes in an aquifer system.</title>
        <authorList>
            <person name="Anantharaman K."/>
            <person name="Brown C.T."/>
            <person name="Hug L.A."/>
            <person name="Sharon I."/>
            <person name="Castelle C.J."/>
            <person name="Probst A.J."/>
            <person name="Thomas B.C."/>
            <person name="Singh A."/>
            <person name="Wilkins M.J."/>
            <person name="Karaoz U."/>
            <person name="Brodie E.L."/>
            <person name="Williams K.H."/>
            <person name="Hubbard S.S."/>
            <person name="Banfield J.F."/>
        </authorList>
    </citation>
    <scope>NUCLEOTIDE SEQUENCE [LARGE SCALE GENOMIC DNA]</scope>
</reference>
<dbReference type="EMBL" id="MFAQ01000012">
    <property type="protein sequence ID" value="OGD83603.1"/>
    <property type="molecule type" value="Genomic_DNA"/>
</dbReference>
<evidence type="ECO:0000256" key="1">
    <source>
        <dbReference type="SAM" id="Phobius"/>
    </source>
</evidence>
<proteinExistence type="predicted"/>
<feature type="transmembrane region" description="Helical" evidence="1">
    <location>
        <begin position="37"/>
        <end position="57"/>
    </location>
</feature>
<keyword evidence="1" id="KW-0472">Membrane</keyword>
<protein>
    <submittedName>
        <fullName evidence="2">Uncharacterized protein</fullName>
    </submittedName>
</protein>
<accession>A0A1F5FVG0</accession>
<sequence>MVKNKNYNKNGDSGALYGLGVVGALFYFLQDAKGLEMILWAIGKAVFWPAVLIYKVFTMLNL</sequence>
<gene>
    <name evidence="2" type="ORF">A2572_04825</name>
</gene>
<dbReference type="Proteomes" id="UP000179237">
    <property type="component" value="Unassembled WGS sequence"/>
</dbReference>